<evidence type="ECO:0000256" key="1">
    <source>
        <dbReference type="ARBA" id="ARBA00022729"/>
    </source>
</evidence>
<dbReference type="PROSITE" id="PS51208">
    <property type="entry name" value="AUTOTRANSPORTER"/>
    <property type="match status" value="1"/>
</dbReference>
<dbReference type="Gene3D" id="2.160.20.20">
    <property type="match status" value="2"/>
</dbReference>
<keyword evidence="2" id="KW-0843">Virulence</keyword>
<dbReference type="Pfam" id="PF18883">
    <property type="entry name" value="AC_1"/>
    <property type="match status" value="1"/>
</dbReference>
<dbReference type="InterPro" id="IPR013425">
    <property type="entry name" value="Autotrns_rpt"/>
</dbReference>
<dbReference type="CDD" id="cd01344">
    <property type="entry name" value="PL2_Passenger_AT"/>
    <property type="match status" value="1"/>
</dbReference>
<organism evidence="5 6">
    <name type="scientific">Variovorax beijingensis</name>
    <dbReference type="NCBI Taxonomy" id="2496117"/>
    <lineage>
        <taxon>Bacteria</taxon>
        <taxon>Pseudomonadati</taxon>
        <taxon>Pseudomonadota</taxon>
        <taxon>Betaproteobacteria</taxon>
        <taxon>Burkholderiales</taxon>
        <taxon>Comamonadaceae</taxon>
        <taxon>Variovorax</taxon>
    </lineage>
</organism>
<dbReference type="AlphaFoldDB" id="A0A561C3M2"/>
<keyword evidence="1" id="KW-0732">Signal</keyword>
<dbReference type="SMART" id="SM00869">
    <property type="entry name" value="Autotransporter"/>
    <property type="match status" value="1"/>
</dbReference>
<comment type="caution">
    <text evidence="5">The sequence shown here is derived from an EMBL/GenBank/DDBJ whole genome shotgun (WGS) entry which is preliminary data.</text>
</comment>
<dbReference type="Gene3D" id="2.40.128.130">
    <property type="entry name" value="Autotransporter beta-domain"/>
    <property type="match status" value="1"/>
</dbReference>
<dbReference type="OrthoDB" id="8613264at2"/>
<evidence type="ECO:0000256" key="3">
    <source>
        <dbReference type="SAM" id="MobiDB-lite"/>
    </source>
</evidence>
<dbReference type="InterPro" id="IPR012332">
    <property type="entry name" value="Autotransporter_pectin_lyase_C"/>
</dbReference>
<dbReference type="InterPro" id="IPR043990">
    <property type="entry name" value="AC_1"/>
</dbReference>
<gene>
    <name evidence="5" type="ORF">FB547_105311</name>
</gene>
<accession>A0A561C3M2</accession>
<feature type="compositionally biased region" description="Gly residues" evidence="3">
    <location>
        <begin position="823"/>
        <end position="833"/>
    </location>
</feature>
<evidence type="ECO:0000256" key="2">
    <source>
        <dbReference type="ARBA" id="ARBA00023026"/>
    </source>
</evidence>
<dbReference type="SUPFAM" id="SSF51126">
    <property type="entry name" value="Pectin lyase-like"/>
    <property type="match status" value="3"/>
</dbReference>
<name>A0A561C3M2_9BURK</name>
<dbReference type="InterPro" id="IPR006315">
    <property type="entry name" value="OM_autotransptr_brl_dom"/>
</dbReference>
<dbReference type="RefSeq" id="WP_145744426.1">
    <property type="nucleotide sequence ID" value="NZ_VIVL01000005.1"/>
</dbReference>
<dbReference type="SUPFAM" id="SSF103515">
    <property type="entry name" value="Autotransporter"/>
    <property type="match status" value="1"/>
</dbReference>
<evidence type="ECO:0000313" key="6">
    <source>
        <dbReference type="Proteomes" id="UP000319722"/>
    </source>
</evidence>
<dbReference type="PANTHER" id="PTHR35037">
    <property type="entry name" value="C-TERMINAL REGION OF AIDA-LIKE PROTEIN"/>
    <property type="match status" value="1"/>
</dbReference>
<dbReference type="GO" id="GO:0019867">
    <property type="term" value="C:outer membrane"/>
    <property type="evidence" value="ECO:0007669"/>
    <property type="project" value="InterPro"/>
</dbReference>
<evidence type="ECO:0000313" key="5">
    <source>
        <dbReference type="EMBL" id="TWD85799.1"/>
    </source>
</evidence>
<feature type="compositionally biased region" description="Pro residues" evidence="3">
    <location>
        <begin position="807"/>
        <end position="819"/>
    </location>
</feature>
<protein>
    <submittedName>
        <fullName evidence="5">Outer membrane autotransporter protein</fullName>
    </submittedName>
</protein>
<sequence length="1161" mass="114746">MNRVFRIVWNDSLAAWTVVSELSRGHAKASAAASAAGAAVVALALASVSMPAAADCAAAGAAITCATAGGTQSTTVGAGPATADNTSVDVQPGALVSTGNSSAISLGNNAAITVRGGATVQNSSTNGNSQYPGGIGANTIEFNSNSTLVIEQGANVFADGTAGNSEAVNPVGSGNTIINHGTVRSTHAAIWFQANSGNNTIVNTGRMEAGYVAGNTNPGTSTVFGANGTSAVDFTNKGSVIGSLSFASGNDALHAYTGSSITGNISGGGGANLLTLESDDGAAAATFAPLSLIGFQTLQSNGGIWTFNVALPASGITSTTVNGGTLILGADASIYTGSMNVAAQGVLQSTAQFAPLAIGNAGLVRFAQPSDATYTGLVTGSGGIEKTGAGVLTLTADQAFTGLTTVSAGTLQLGNGGTTGSVQGNIVNNATLSVNRSNALTVSGTISGSGALVQAGAGTTILTADNSYTGGTAIEAGTLQLGNGGATGSIVGNIANNATLVLNRSDALTLPGTISGTGSVVKEGAGTTTLTAANSYSGGTALKQGRLNVGHSLALGTGALAMDDGTTLGFVADGLNLANAIVLTGNNDPVIDTGAFSETLSGNISGGGFITKLGSGTLTLSGANTHTGATNVAEGTLKAGATGTFSAASAHTVASGATLDLAGFSQTVASLANSGMVSTVGTAPGTTLTVNGAYVGNNGVLRLGTFLGDSSSVSDRLVLNGAGASASGRTSVQILQLGGLGALTTGNGIEVVSALNGATTTAQTTRDAFTLAGGHVDAGAFEYRLYAADASGAGENWYLRSTTTAPATPPTSPTSPTTPPTTGTGGSPGGAGTGAVQVPAYRAEVPLLSALPSQLRQMDLAMIGNLHQRIGDDDVQAGGTASSGTERRAWGRVIATDIDIRQQGTVDPHSKGNAKGFQAGTDLFATSNWRAGVYVGQLDGRARVSGFASGIAHLAVGSNDLRSQYLGAYGTWTADSGFYADAVLQAGRHRYTVEPLSTLRSSGKGDGLMASIEVGQSFALGASGWKIEPQLQLIHQHLSLDRLAISGANVRQDSDDGWIARVGVRLKGEMSTGLGTLQPYARFNLYKASGGADVARFISPAATTGITGRTGFTVSELAGGLTLALSPTTSVYGEVGKLWASGGATDVKTSVQGSIGLRMKW</sequence>
<dbReference type="InterPro" id="IPR024973">
    <property type="entry name" value="ESPR"/>
</dbReference>
<dbReference type="Pfam" id="PF12951">
    <property type="entry name" value="PATR"/>
    <property type="match status" value="5"/>
</dbReference>
<dbReference type="NCBIfam" id="TIGR02601">
    <property type="entry name" value="autotrns_rpt"/>
    <property type="match status" value="4"/>
</dbReference>
<dbReference type="PANTHER" id="PTHR35037:SF3">
    <property type="entry name" value="C-TERMINAL REGION OF AIDA-LIKE PROTEIN"/>
    <property type="match status" value="1"/>
</dbReference>
<feature type="domain" description="Autotransporter" evidence="4">
    <location>
        <begin position="882"/>
        <end position="1161"/>
    </location>
</feature>
<evidence type="ECO:0000259" key="4">
    <source>
        <dbReference type="PROSITE" id="PS51208"/>
    </source>
</evidence>
<proteinExistence type="predicted"/>
<dbReference type="EMBL" id="VIVL01000005">
    <property type="protein sequence ID" value="TWD85799.1"/>
    <property type="molecule type" value="Genomic_DNA"/>
</dbReference>
<dbReference type="InterPro" id="IPR051551">
    <property type="entry name" value="Autotransporter_adhesion"/>
</dbReference>
<dbReference type="Proteomes" id="UP000319722">
    <property type="component" value="Unassembled WGS sequence"/>
</dbReference>
<dbReference type="InterPro" id="IPR005546">
    <property type="entry name" value="Autotransporte_beta"/>
</dbReference>
<dbReference type="Pfam" id="PF03797">
    <property type="entry name" value="Autotransporter"/>
    <property type="match status" value="1"/>
</dbReference>
<feature type="region of interest" description="Disordered" evidence="3">
    <location>
        <begin position="801"/>
        <end position="835"/>
    </location>
</feature>
<reference evidence="5 6" key="1">
    <citation type="submission" date="2019-06" db="EMBL/GenBank/DDBJ databases">
        <title>Sorghum-associated microbial communities from plants grown in Nebraska, USA.</title>
        <authorList>
            <person name="Schachtman D."/>
        </authorList>
    </citation>
    <scope>NUCLEOTIDE SEQUENCE [LARGE SCALE GENOMIC DNA]</scope>
    <source>
        <strain evidence="5 6">T529</strain>
    </source>
</reference>
<dbReference type="Pfam" id="PF13018">
    <property type="entry name" value="ESPR"/>
    <property type="match status" value="1"/>
</dbReference>
<dbReference type="InterPro" id="IPR036709">
    <property type="entry name" value="Autotransporte_beta_dom_sf"/>
</dbReference>
<dbReference type="NCBIfam" id="TIGR01414">
    <property type="entry name" value="autotrans_barl"/>
    <property type="match status" value="1"/>
</dbReference>
<dbReference type="InterPro" id="IPR011050">
    <property type="entry name" value="Pectin_lyase_fold/virulence"/>
</dbReference>